<dbReference type="Proteomes" id="UP000274444">
    <property type="component" value="Segment"/>
</dbReference>
<dbReference type="KEGG" id="vg:40526497"/>
<evidence type="ECO:0000313" key="2">
    <source>
        <dbReference type="Proteomes" id="UP000274444"/>
    </source>
</evidence>
<protein>
    <submittedName>
        <fullName evidence="1">Gp2</fullName>
    </submittedName>
</protein>
<proteinExistence type="predicted"/>
<reference evidence="2" key="1">
    <citation type="journal article" date="2016" name="J. Virol.">
        <title>Identification of Diverse Mycoviruses through Metatranscriptomics Characterization of the Viromes of Five Major Fungal Plant Pathogens.</title>
        <authorList>
            <person name="Marzano S.-Y.L."/>
            <person name="Nelson B.D."/>
            <person name="Ajayi-Oyetunde O."/>
            <person name="Bradley C.A."/>
            <person name="Hughes T.J."/>
            <person name="Hartman G.L."/>
            <person name="Eastburn D.M."/>
            <person name="Domier L.L."/>
        </authorList>
    </citation>
    <scope>NUCLEOTIDE SEQUENCE [LARGE SCALE GENOMIC DNA]</scope>
</reference>
<dbReference type="RefSeq" id="YP_009666276.1">
    <property type="nucleotide sequence ID" value="NC_043483.1"/>
</dbReference>
<dbReference type="GeneID" id="40526497"/>
<name>A0A0M4KRD1_9MONO</name>
<organism evidence="1 2">
    <name type="scientific">Sclerotinia sclerotiorum negative-stranded RNA virus 4</name>
    <dbReference type="NCBI Taxonomy" id="1708391"/>
    <lineage>
        <taxon>Viruses</taxon>
        <taxon>Riboviria</taxon>
        <taxon>Orthornavirae</taxon>
        <taxon>Negarnaviricota</taxon>
        <taxon>Haploviricotina</taxon>
        <taxon>Monjiviricetes</taxon>
        <taxon>Mononegavirales</taxon>
        <taxon>Mymonaviridae</taxon>
        <taxon>Botrytimonavirus</taxon>
        <taxon>Botrytimonavirus sclerotiniae</taxon>
    </lineage>
</organism>
<accession>A0A0M4KRD1</accession>
<evidence type="ECO:0000313" key="1">
    <source>
        <dbReference type="EMBL" id="ALD89142.1"/>
    </source>
</evidence>
<dbReference type="EMBL" id="KP900930">
    <property type="protein sequence ID" value="ALD89142.1"/>
    <property type="molecule type" value="Genomic_RNA"/>
</dbReference>
<sequence>MAVHSRAQVLGLASASLFRSSNKAVEVASLSETINYIKISFGEVGPKDEAKLRAFVTALLIEAYQSTEMKSAPDMISYVLTGTELIFPGTVDRLQRDQAGQFNRISVQVDGPGILDRMTNEPGAAETTTSSENIIDLMVVDLEEDATLWGVGIVEVAARWGIEMFPIGKNVSLENITAFRHNRVLAIKNALILPDDYPIFRESLLPVFATLKGIERSFNAYKSIRKHLATRWAISVNQGSTTRELDAFLMTFRLTDGYGLGAPMFIAELLSAYPELQGFAELSPAINSFIDAMGAFMEEDENLRGFVKVRYGSQHRLFSSTTRGALLALAVCFKKQTEATAGNFIDTSPFSDVLARANAYLQSKGRPVISGIGGRQEAALQ</sequence>